<protein>
    <submittedName>
        <fullName evidence="1">Uncharacterized protein</fullName>
    </submittedName>
</protein>
<organism evidence="1 2">
    <name type="scientific">Brassica rapa subsp. trilocularis</name>
    <dbReference type="NCBI Taxonomy" id="1813537"/>
    <lineage>
        <taxon>Eukaryota</taxon>
        <taxon>Viridiplantae</taxon>
        <taxon>Streptophyta</taxon>
        <taxon>Embryophyta</taxon>
        <taxon>Tracheophyta</taxon>
        <taxon>Spermatophyta</taxon>
        <taxon>Magnoliopsida</taxon>
        <taxon>eudicotyledons</taxon>
        <taxon>Gunneridae</taxon>
        <taxon>Pentapetalae</taxon>
        <taxon>rosids</taxon>
        <taxon>malvids</taxon>
        <taxon>Brassicales</taxon>
        <taxon>Brassicaceae</taxon>
        <taxon>Brassiceae</taxon>
        <taxon>Brassica</taxon>
    </lineage>
</organism>
<keyword evidence="2" id="KW-1185">Reference proteome</keyword>
<dbReference type="EMBL" id="JADBGQ010000009">
    <property type="protein sequence ID" value="KAG5378693.1"/>
    <property type="molecule type" value="Genomic_DNA"/>
</dbReference>
<reference evidence="1 2" key="1">
    <citation type="submission" date="2021-03" db="EMBL/GenBank/DDBJ databases">
        <authorList>
            <person name="King G.J."/>
            <person name="Bancroft I."/>
            <person name="Baten A."/>
            <person name="Bloomfield J."/>
            <person name="Borpatragohain P."/>
            <person name="He Z."/>
            <person name="Irish N."/>
            <person name="Irwin J."/>
            <person name="Liu K."/>
            <person name="Mauleon R.P."/>
            <person name="Moore J."/>
            <person name="Morris R."/>
            <person name="Ostergaard L."/>
            <person name="Wang B."/>
            <person name="Wells R."/>
        </authorList>
    </citation>
    <scope>NUCLEOTIDE SEQUENCE [LARGE SCALE GENOMIC DNA]</scope>
    <source>
        <strain evidence="1">R-o-18</strain>
        <tissue evidence="1">Leaf</tissue>
    </source>
</reference>
<comment type="caution">
    <text evidence="1">The sequence shown here is derived from an EMBL/GenBank/DDBJ whole genome shotgun (WGS) entry which is preliminary data.</text>
</comment>
<accession>A0ABQ7KWN4</accession>
<sequence length="86" mass="10097">MDSNANKEGNRPDDQRHDRYTWQICERCLEFATVALVDADSDQVEYCGSYYGLFYTDPTMYKGTMKVEVIVHCQKIPNYQLLYKNV</sequence>
<evidence type="ECO:0000313" key="1">
    <source>
        <dbReference type="EMBL" id="KAG5378693.1"/>
    </source>
</evidence>
<proteinExistence type="predicted"/>
<name>A0ABQ7KWN4_BRACM</name>
<gene>
    <name evidence="1" type="primary">A07p011200.1_BraROA</name>
    <name evidence="1" type="ORF">IGI04_026535</name>
</gene>
<dbReference type="Proteomes" id="UP000823674">
    <property type="component" value="Chromosome A07"/>
</dbReference>
<evidence type="ECO:0000313" key="2">
    <source>
        <dbReference type="Proteomes" id="UP000823674"/>
    </source>
</evidence>